<sequence length="267" mass="28388">MAQQESGATGSRVRVEEHGPYVRVVTIDNPPVNALDSAAYQQLLQAFEEISVSKDVRAVVLTAAGQRAFCAGTDIRDFGHQHLDEPLEPVRHSKLVKSVFDAIWDCPVPVIACINGPAMGAGVGLASSCDVIIAADDAVLALPEINVGVLGGARALARLVPPQRVRLMMYTGRRIPFSDLVPYGSVLATVPVDDLLKTGLELATEIAGKSPTAIRLAKKGLTHLEVADLSPSDGYKYEQSLTEQLAHHPDAARAAAAFFEGKTAVFD</sequence>
<dbReference type="InterPro" id="IPR029045">
    <property type="entry name" value="ClpP/crotonase-like_dom_sf"/>
</dbReference>
<dbReference type="PANTHER" id="PTHR11941">
    <property type="entry name" value="ENOYL-COA HYDRATASE-RELATED"/>
    <property type="match status" value="1"/>
</dbReference>
<dbReference type="GO" id="GO:0003824">
    <property type="term" value="F:catalytic activity"/>
    <property type="evidence" value="ECO:0007669"/>
    <property type="project" value="InterPro"/>
</dbReference>
<dbReference type="Gene3D" id="3.90.226.10">
    <property type="entry name" value="2-enoyl-CoA Hydratase, Chain A, domain 1"/>
    <property type="match status" value="1"/>
</dbReference>
<protein>
    <submittedName>
        <fullName evidence="3">Short chain enoyl-CoA hydratase</fullName>
    </submittedName>
</protein>
<keyword evidence="4" id="KW-1185">Reference proteome</keyword>
<dbReference type="STRING" id="1798228.SAMN05216574_103111"/>
<evidence type="ECO:0000256" key="2">
    <source>
        <dbReference type="RuleBase" id="RU003707"/>
    </source>
</evidence>
<organism evidence="3 4">
    <name type="scientific">Blastococcus tunisiensis</name>
    <dbReference type="NCBI Taxonomy" id="1798228"/>
    <lineage>
        <taxon>Bacteria</taxon>
        <taxon>Bacillati</taxon>
        <taxon>Actinomycetota</taxon>
        <taxon>Actinomycetes</taxon>
        <taxon>Geodermatophilales</taxon>
        <taxon>Geodermatophilaceae</taxon>
        <taxon>Blastococcus</taxon>
    </lineage>
</organism>
<dbReference type="Proteomes" id="UP000198589">
    <property type="component" value="Unassembled WGS sequence"/>
</dbReference>
<dbReference type="EMBL" id="FOND01000003">
    <property type="protein sequence ID" value="SFE33426.1"/>
    <property type="molecule type" value="Genomic_DNA"/>
</dbReference>
<dbReference type="InterPro" id="IPR018376">
    <property type="entry name" value="Enoyl-CoA_hyd/isom_CS"/>
</dbReference>
<dbReference type="GO" id="GO:0006635">
    <property type="term" value="P:fatty acid beta-oxidation"/>
    <property type="evidence" value="ECO:0007669"/>
    <property type="project" value="TreeGrafter"/>
</dbReference>
<dbReference type="OrthoDB" id="2988772at2"/>
<proteinExistence type="inferred from homology"/>
<dbReference type="PROSITE" id="PS00166">
    <property type="entry name" value="ENOYL_COA_HYDRATASE"/>
    <property type="match status" value="1"/>
</dbReference>
<evidence type="ECO:0000313" key="4">
    <source>
        <dbReference type="Proteomes" id="UP000198589"/>
    </source>
</evidence>
<evidence type="ECO:0000313" key="3">
    <source>
        <dbReference type="EMBL" id="SFE33426.1"/>
    </source>
</evidence>
<gene>
    <name evidence="3" type="ORF">SAMN05216574_103111</name>
</gene>
<name>A0A1I1ZNZ9_9ACTN</name>
<dbReference type="RefSeq" id="WP_092195676.1">
    <property type="nucleotide sequence ID" value="NZ_FOND01000003.1"/>
</dbReference>
<comment type="similarity">
    <text evidence="1 2">Belongs to the enoyl-CoA hydratase/isomerase family.</text>
</comment>
<dbReference type="InterPro" id="IPR001753">
    <property type="entry name" value="Enoyl-CoA_hydra/iso"/>
</dbReference>
<dbReference type="SUPFAM" id="SSF52096">
    <property type="entry name" value="ClpP/crotonase"/>
    <property type="match status" value="1"/>
</dbReference>
<dbReference type="AlphaFoldDB" id="A0A1I1ZNZ9"/>
<dbReference type="CDD" id="cd06558">
    <property type="entry name" value="crotonase-like"/>
    <property type="match status" value="1"/>
</dbReference>
<dbReference type="PANTHER" id="PTHR11941:SF54">
    <property type="entry name" value="ENOYL-COA HYDRATASE, MITOCHONDRIAL"/>
    <property type="match status" value="1"/>
</dbReference>
<accession>A0A1I1ZNZ9</accession>
<reference evidence="4" key="1">
    <citation type="submission" date="2016-10" db="EMBL/GenBank/DDBJ databases">
        <authorList>
            <person name="Varghese N."/>
            <person name="Submissions S."/>
        </authorList>
    </citation>
    <scope>NUCLEOTIDE SEQUENCE [LARGE SCALE GENOMIC DNA]</scope>
    <source>
        <strain evidence="4">DSM 46838</strain>
    </source>
</reference>
<evidence type="ECO:0000256" key="1">
    <source>
        <dbReference type="ARBA" id="ARBA00005254"/>
    </source>
</evidence>
<dbReference type="Pfam" id="PF00378">
    <property type="entry name" value="ECH_1"/>
    <property type="match status" value="1"/>
</dbReference>